<reference evidence="2 3" key="1">
    <citation type="journal article" date="2012" name="J. Bacteriol.">
        <title>Genome Sequence of Strain IMCC14465, Isolated from the East Sea, Belonging to the PS1 Clade of Alphaproteobacteria.</title>
        <authorList>
            <person name="Yang S.J."/>
            <person name="Kang I."/>
            <person name="Cho J.C."/>
        </authorList>
    </citation>
    <scope>NUCLEOTIDE SEQUENCE [LARGE SCALE GENOMIC DNA]</scope>
    <source>
        <strain evidence="2 3">IMCC14465</strain>
    </source>
</reference>
<evidence type="ECO:0000313" key="3">
    <source>
        <dbReference type="Proteomes" id="UP000004836"/>
    </source>
</evidence>
<protein>
    <submittedName>
        <fullName evidence="2">Uncharacterized protein</fullName>
    </submittedName>
</protein>
<feature type="region of interest" description="Disordered" evidence="1">
    <location>
        <begin position="22"/>
        <end position="60"/>
    </location>
</feature>
<dbReference type="STRING" id="1220535.IMCC14465_05450"/>
<sequence>MSQSEEEEFRKMAEIADAINDILENNKLDDTPNEDDPANAAPDESVTSDIINEQSADTPISEQLTPFTGADNNHGADLDESLEAALAAEIASDLAGDLAGDLTGDLAGNAPLTETETETDTSFISGTAFDAPPNLDNMAALDDPNSEVMTDPLSAPEIPDLKIEEETDAPFDKFLDNDMAFLSLRMRDTLAELKSEHGDTLEATESLIGKMALSVDGLVEEMHSSLGTLEKKITSRKASINQEIDRIYQEIATTRSELELLVSKFQNDTAENHRTYNDIFSEERGRVERYREFLSFMIRDKK</sequence>
<feature type="compositionally biased region" description="Polar residues" evidence="1">
    <location>
        <begin position="45"/>
        <end position="60"/>
    </location>
</feature>
<dbReference type="EMBL" id="ALYF01000002">
    <property type="protein sequence ID" value="EJW22151.1"/>
    <property type="molecule type" value="Genomic_DNA"/>
</dbReference>
<dbReference type="Proteomes" id="UP000004836">
    <property type="component" value="Unassembled WGS sequence"/>
</dbReference>
<dbReference type="OrthoDB" id="9822432at2"/>
<gene>
    <name evidence="2" type="ORF">IMCC14465_05450</name>
</gene>
<evidence type="ECO:0000256" key="1">
    <source>
        <dbReference type="SAM" id="MobiDB-lite"/>
    </source>
</evidence>
<accession>J9DJQ2</accession>
<organism evidence="2 3">
    <name type="scientific">alpha proteobacterium IMCC14465</name>
    <dbReference type="NCBI Taxonomy" id="1220535"/>
    <lineage>
        <taxon>Bacteria</taxon>
        <taxon>Pseudomonadati</taxon>
        <taxon>Pseudomonadota</taxon>
        <taxon>Alphaproteobacteria</taxon>
        <taxon>PS1 clade</taxon>
    </lineage>
</organism>
<proteinExistence type="predicted"/>
<dbReference type="AlphaFoldDB" id="J9DJQ2"/>
<keyword evidence="3" id="KW-1185">Reference proteome</keyword>
<comment type="caution">
    <text evidence="2">The sequence shown here is derived from an EMBL/GenBank/DDBJ whole genome shotgun (WGS) entry which is preliminary data.</text>
</comment>
<evidence type="ECO:0000313" key="2">
    <source>
        <dbReference type="EMBL" id="EJW22151.1"/>
    </source>
</evidence>
<name>J9DJQ2_9PROT</name>